<reference evidence="5" key="1">
    <citation type="submission" date="2020-01" db="EMBL/GenBank/DDBJ databases">
        <authorList>
            <consortium name="DOE Joint Genome Institute"/>
            <person name="Haridas S."/>
            <person name="Albert R."/>
            <person name="Binder M."/>
            <person name="Bloem J."/>
            <person name="Labutti K."/>
            <person name="Salamov A."/>
            <person name="Andreopoulos B."/>
            <person name="Baker S.E."/>
            <person name="Barry K."/>
            <person name="Bills G."/>
            <person name="Bluhm B.H."/>
            <person name="Cannon C."/>
            <person name="Castanera R."/>
            <person name="Culley D.E."/>
            <person name="Daum C."/>
            <person name="Ezra D."/>
            <person name="Gonzalez J.B."/>
            <person name="Henrissat B."/>
            <person name="Kuo A."/>
            <person name="Liang C."/>
            <person name="Lipzen A."/>
            <person name="Lutzoni F."/>
            <person name="Magnuson J."/>
            <person name="Mondo S."/>
            <person name="Nolan M."/>
            <person name="Ohm R."/>
            <person name="Pangilinan J."/>
            <person name="Park H.-J."/>
            <person name="Ramirez L."/>
            <person name="Alfaro M."/>
            <person name="Sun H."/>
            <person name="Tritt A."/>
            <person name="Yoshinaga Y."/>
            <person name="Zwiers L.-H."/>
            <person name="Turgeon B.G."/>
            <person name="Goodwin S.B."/>
            <person name="Spatafora J.W."/>
            <person name="Crous P.W."/>
            <person name="Grigoriev I.V."/>
        </authorList>
    </citation>
    <scope>NUCLEOTIDE SEQUENCE</scope>
    <source>
        <strain evidence="5">IPT5</strain>
    </source>
</reference>
<organism evidence="5 6">
    <name type="scientific">Plenodomus tracheiphilus IPT5</name>
    <dbReference type="NCBI Taxonomy" id="1408161"/>
    <lineage>
        <taxon>Eukaryota</taxon>
        <taxon>Fungi</taxon>
        <taxon>Dikarya</taxon>
        <taxon>Ascomycota</taxon>
        <taxon>Pezizomycotina</taxon>
        <taxon>Dothideomycetes</taxon>
        <taxon>Pleosporomycetidae</taxon>
        <taxon>Pleosporales</taxon>
        <taxon>Pleosporineae</taxon>
        <taxon>Leptosphaeriaceae</taxon>
        <taxon>Plenodomus</taxon>
    </lineage>
</organism>
<dbReference type="SMART" id="SM00066">
    <property type="entry name" value="GAL4"/>
    <property type="match status" value="1"/>
</dbReference>
<dbReference type="EMBL" id="MU006338">
    <property type="protein sequence ID" value="KAF2846081.1"/>
    <property type="molecule type" value="Genomic_DNA"/>
</dbReference>
<evidence type="ECO:0000259" key="4">
    <source>
        <dbReference type="SMART" id="SM00066"/>
    </source>
</evidence>
<evidence type="ECO:0000313" key="5">
    <source>
        <dbReference type="EMBL" id="KAF2846081.1"/>
    </source>
</evidence>
<dbReference type="GO" id="GO:0045944">
    <property type="term" value="P:positive regulation of transcription by RNA polymerase II"/>
    <property type="evidence" value="ECO:0007669"/>
    <property type="project" value="TreeGrafter"/>
</dbReference>
<dbReference type="AlphaFoldDB" id="A0A6A7AS59"/>
<feature type="domain" description="Zn(2)-C6 fungal-type" evidence="4">
    <location>
        <begin position="9"/>
        <end position="53"/>
    </location>
</feature>
<dbReference type="GO" id="GO:0000976">
    <property type="term" value="F:transcription cis-regulatory region binding"/>
    <property type="evidence" value="ECO:0007669"/>
    <property type="project" value="TreeGrafter"/>
</dbReference>
<comment type="subcellular location">
    <subcellularLocation>
        <location evidence="1">Nucleus</location>
    </subcellularLocation>
</comment>
<dbReference type="OrthoDB" id="5386330at2759"/>
<dbReference type="PANTHER" id="PTHR37534:SF48">
    <property type="entry name" value="FINGER DOMAIN PROTEIN, PUTATIVE-RELATED"/>
    <property type="match status" value="1"/>
</dbReference>
<dbReference type="GO" id="GO:0008270">
    <property type="term" value="F:zinc ion binding"/>
    <property type="evidence" value="ECO:0007669"/>
    <property type="project" value="InterPro"/>
</dbReference>
<dbReference type="InterPro" id="IPR036864">
    <property type="entry name" value="Zn2-C6_fun-type_DNA-bd_sf"/>
</dbReference>
<dbReference type="PANTHER" id="PTHR37534">
    <property type="entry name" value="TRANSCRIPTIONAL ACTIVATOR PROTEIN UGA3"/>
    <property type="match status" value="1"/>
</dbReference>
<feature type="compositionally biased region" description="Low complexity" evidence="3">
    <location>
        <begin position="71"/>
        <end position="81"/>
    </location>
</feature>
<evidence type="ECO:0000256" key="1">
    <source>
        <dbReference type="ARBA" id="ARBA00004123"/>
    </source>
</evidence>
<dbReference type="Pfam" id="PF00172">
    <property type="entry name" value="Zn_clus"/>
    <property type="match status" value="1"/>
</dbReference>
<protein>
    <recommendedName>
        <fullName evidence="4">Zn(2)-C6 fungal-type domain-containing protein</fullName>
    </recommendedName>
</protein>
<evidence type="ECO:0000256" key="2">
    <source>
        <dbReference type="ARBA" id="ARBA00023242"/>
    </source>
</evidence>
<gene>
    <name evidence="5" type="ORF">T440DRAFT_247554</name>
</gene>
<proteinExistence type="predicted"/>
<evidence type="ECO:0000313" key="6">
    <source>
        <dbReference type="Proteomes" id="UP000799423"/>
    </source>
</evidence>
<keyword evidence="6" id="KW-1185">Reference proteome</keyword>
<dbReference type="GO" id="GO:0005634">
    <property type="term" value="C:nucleus"/>
    <property type="evidence" value="ECO:0007669"/>
    <property type="project" value="UniProtKB-SubCell"/>
</dbReference>
<accession>A0A6A7AS59</accession>
<dbReference type="GO" id="GO:0000981">
    <property type="term" value="F:DNA-binding transcription factor activity, RNA polymerase II-specific"/>
    <property type="evidence" value="ECO:0007669"/>
    <property type="project" value="InterPro"/>
</dbReference>
<feature type="region of interest" description="Disordered" evidence="3">
    <location>
        <begin position="55"/>
        <end position="81"/>
    </location>
</feature>
<dbReference type="InterPro" id="IPR021858">
    <property type="entry name" value="Fun_TF"/>
</dbReference>
<dbReference type="CDD" id="cd00067">
    <property type="entry name" value="GAL4"/>
    <property type="match status" value="1"/>
</dbReference>
<evidence type="ECO:0000256" key="3">
    <source>
        <dbReference type="SAM" id="MobiDB-lite"/>
    </source>
</evidence>
<dbReference type="Proteomes" id="UP000799423">
    <property type="component" value="Unassembled WGS sequence"/>
</dbReference>
<sequence>MKLSESGDNRATKQCWECLKRRLVCDFTFPHCRKCHKTGKVCPGYDEQKPLQWVQNGKITSRRSKNDGTIKSHLPLPPSKSSASKVLSCISTSRSLEKEHTVLADPSLPPPLDAEDEYLKFWRMVFKTGRATPQDRAHPLTKDQRKNIMCELGNIQATIVQDIDRMFRAGGRARIENIVSKGLHDEAAKLLRTQRQPVKILEHLLSYMRAEDLPFYDFLSDETSQVVQAVQYYNCRIHPEVLASGELAPNPAVITFPLQALHVLPPTVHHTLVCMSVNHFIHSLPAGADQQMQRSNTLKIYHHRGAAIRSLSHYIGQDSTRCNDTTISSILMFMSVELQSPLQSDWRTHAVAMQRVVVLRGGFKSLLHQAPFLAPTLVIYILIITMANTCSPASDQVRTSSKSDDIIADYTDLYDLIFPYTLCPPEIFTNVLQINELRAKASALTTSHIDSKTNIVLEANDLLASVSGFVPEDWARPGAHYHEWLNIGSMYQAAVAVFCIMALQSVDLLPRSLELSTIRATYGDRLHSSLRQGTQSPRIAKFLAWPLVVAGVEAAYRGEGCRNWIDATLADLSRSLGTNSPLKASAVLYRYWKKGVPGWDECFDRPDMTPLACGIF</sequence>
<dbReference type="InterPro" id="IPR001138">
    <property type="entry name" value="Zn2Cys6_DnaBD"/>
</dbReference>
<dbReference type="Pfam" id="PF11951">
    <property type="entry name" value="Fungal_trans_2"/>
    <property type="match status" value="1"/>
</dbReference>
<name>A0A6A7AS59_9PLEO</name>
<dbReference type="SUPFAM" id="SSF57701">
    <property type="entry name" value="Zn2/Cys6 DNA-binding domain"/>
    <property type="match status" value="1"/>
</dbReference>
<keyword evidence="2" id="KW-0539">Nucleus</keyword>